<dbReference type="AlphaFoldDB" id="A0A1Y2BQ61"/>
<keyword evidence="2" id="KW-0812">Transmembrane</keyword>
<evidence type="ECO:0000313" key="3">
    <source>
        <dbReference type="EMBL" id="ORY36894.1"/>
    </source>
</evidence>
<sequence>MASPSTSALPPIQENTTHINSPLSILFDCLLGIGSAGILAYLYVRFRIRKNNSRERDQLPEYSGDEPLPQYIEPIELESQEPSPQRPNSH</sequence>
<keyword evidence="2" id="KW-0472">Membrane</keyword>
<comment type="caution">
    <text evidence="3">The sequence shown here is derived from an EMBL/GenBank/DDBJ whole genome shotgun (WGS) entry which is preliminary data.</text>
</comment>
<evidence type="ECO:0000313" key="4">
    <source>
        <dbReference type="Proteomes" id="UP000193642"/>
    </source>
</evidence>
<organism evidence="3 4">
    <name type="scientific">Rhizoclosmatium globosum</name>
    <dbReference type="NCBI Taxonomy" id="329046"/>
    <lineage>
        <taxon>Eukaryota</taxon>
        <taxon>Fungi</taxon>
        <taxon>Fungi incertae sedis</taxon>
        <taxon>Chytridiomycota</taxon>
        <taxon>Chytridiomycota incertae sedis</taxon>
        <taxon>Chytridiomycetes</taxon>
        <taxon>Chytridiales</taxon>
        <taxon>Chytriomycetaceae</taxon>
        <taxon>Rhizoclosmatium</taxon>
    </lineage>
</organism>
<feature type="compositionally biased region" description="Polar residues" evidence="1">
    <location>
        <begin position="80"/>
        <end position="90"/>
    </location>
</feature>
<proteinExistence type="predicted"/>
<reference evidence="3 4" key="1">
    <citation type="submission" date="2016-07" db="EMBL/GenBank/DDBJ databases">
        <title>Pervasive Adenine N6-methylation of Active Genes in Fungi.</title>
        <authorList>
            <consortium name="DOE Joint Genome Institute"/>
            <person name="Mondo S.J."/>
            <person name="Dannebaum R.O."/>
            <person name="Kuo R.C."/>
            <person name="Labutti K."/>
            <person name="Haridas S."/>
            <person name="Kuo A."/>
            <person name="Salamov A."/>
            <person name="Ahrendt S.R."/>
            <person name="Lipzen A."/>
            <person name="Sullivan W."/>
            <person name="Andreopoulos W.B."/>
            <person name="Clum A."/>
            <person name="Lindquist E."/>
            <person name="Daum C."/>
            <person name="Ramamoorthy G.K."/>
            <person name="Gryganskyi A."/>
            <person name="Culley D."/>
            <person name="Magnuson J.K."/>
            <person name="James T.Y."/>
            <person name="O'Malley M.A."/>
            <person name="Stajich J.E."/>
            <person name="Spatafora J.W."/>
            <person name="Visel A."/>
            <person name="Grigoriev I.V."/>
        </authorList>
    </citation>
    <scope>NUCLEOTIDE SEQUENCE [LARGE SCALE GENOMIC DNA]</scope>
    <source>
        <strain evidence="3 4">JEL800</strain>
    </source>
</reference>
<gene>
    <name evidence="3" type="ORF">BCR33DRAFT_721813</name>
</gene>
<evidence type="ECO:0000256" key="2">
    <source>
        <dbReference type="SAM" id="Phobius"/>
    </source>
</evidence>
<dbReference type="Proteomes" id="UP000193642">
    <property type="component" value="Unassembled WGS sequence"/>
</dbReference>
<keyword evidence="2" id="KW-1133">Transmembrane helix</keyword>
<feature type="transmembrane region" description="Helical" evidence="2">
    <location>
        <begin position="25"/>
        <end position="44"/>
    </location>
</feature>
<feature type="region of interest" description="Disordered" evidence="1">
    <location>
        <begin position="54"/>
        <end position="90"/>
    </location>
</feature>
<keyword evidence="4" id="KW-1185">Reference proteome</keyword>
<dbReference type="EMBL" id="MCGO01000053">
    <property type="protein sequence ID" value="ORY36894.1"/>
    <property type="molecule type" value="Genomic_DNA"/>
</dbReference>
<name>A0A1Y2BQ61_9FUNG</name>
<accession>A0A1Y2BQ61</accession>
<evidence type="ECO:0000256" key="1">
    <source>
        <dbReference type="SAM" id="MobiDB-lite"/>
    </source>
</evidence>
<protein>
    <submittedName>
        <fullName evidence="3">Uncharacterized protein</fullName>
    </submittedName>
</protein>